<dbReference type="GO" id="GO:0000257">
    <property type="term" value="F:nitrilase activity"/>
    <property type="evidence" value="ECO:0007669"/>
    <property type="project" value="TreeGrafter"/>
</dbReference>
<sequence>MERTLFGEGDGASLRPFETPVGVLGALCCWEHLQPLSKYAMYAQNEQIHVAAWPSFSLYQNATRALGPEVNTAASRVYAAEGQCFVIAPCAVVSPEMIEMLCDSDAKHSLLQAGGGHARIFGPDGSDLATPLGEHEEGLLYATLDPAALIFAKVAADPAGHYSRPDVTRLMFNPNPNPCVVELPGLPIGSNAGEPIQPVIAMEV</sequence>
<dbReference type="GO" id="GO:0051410">
    <property type="term" value="P:detoxification of nitrogen compound"/>
    <property type="evidence" value="ECO:0007669"/>
    <property type="project" value="TreeGrafter"/>
</dbReference>
<dbReference type="Proteomes" id="UP000282378">
    <property type="component" value="Unassembled WGS sequence"/>
</dbReference>
<accession>A0A3M2WCH1</accession>
<dbReference type="InterPro" id="IPR003010">
    <property type="entry name" value="C-N_Hydrolase"/>
</dbReference>
<gene>
    <name evidence="3" type="ORF">APX70_00541</name>
</gene>
<evidence type="ECO:0000313" key="3">
    <source>
        <dbReference type="EMBL" id="RML49210.1"/>
    </source>
</evidence>
<dbReference type="AlphaFoldDB" id="A0A3M2WCH1"/>
<dbReference type="InterPro" id="IPR036526">
    <property type="entry name" value="C-N_Hydrolase_sf"/>
</dbReference>
<name>A0A3M2WCH1_PSEYM</name>
<protein>
    <submittedName>
        <fullName evidence="3">Putative Nitrilase</fullName>
    </submittedName>
</protein>
<dbReference type="Gene3D" id="3.60.110.10">
    <property type="entry name" value="Carbon-nitrogen hydrolase"/>
    <property type="match status" value="1"/>
</dbReference>
<dbReference type="PROSITE" id="PS50263">
    <property type="entry name" value="CN_HYDROLASE"/>
    <property type="match status" value="1"/>
</dbReference>
<dbReference type="InterPro" id="IPR044149">
    <property type="entry name" value="Nitrilases_CHs"/>
</dbReference>
<comment type="similarity">
    <text evidence="1">Belongs to the carbon-nitrogen hydrolase superfamily. Nitrilase family.</text>
</comment>
<proteinExistence type="inferred from homology"/>
<comment type="caution">
    <text evidence="3">The sequence shown here is derived from an EMBL/GenBank/DDBJ whole genome shotgun (WGS) entry which is preliminary data.</text>
</comment>
<dbReference type="PANTHER" id="PTHR46044">
    <property type="entry name" value="NITRILASE"/>
    <property type="match status" value="1"/>
</dbReference>
<dbReference type="InterPro" id="IPR000132">
    <property type="entry name" value="Nitrilase/CN_hydratase_CS"/>
</dbReference>
<reference evidence="3 4" key="1">
    <citation type="submission" date="2018-08" db="EMBL/GenBank/DDBJ databases">
        <title>Recombination of ecologically and evolutionarily significant loci maintains genetic cohesion in the Pseudomonas syringae species complex.</title>
        <authorList>
            <person name="Dillon M."/>
            <person name="Thakur S."/>
            <person name="Almeida R.N.D."/>
            <person name="Weir B.S."/>
            <person name="Guttman D.S."/>
        </authorList>
    </citation>
    <scope>NUCLEOTIDE SEQUENCE [LARGE SCALE GENOMIC DNA]</scope>
    <source>
        <strain evidence="3 4">88_10</strain>
    </source>
</reference>
<evidence type="ECO:0000259" key="2">
    <source>
        <dbReference type="PROSITE" id="PS50263"/>
    </source>
</evidence>
<dbReference type="EMBL" id="RBNL01003519">
    <property type="protein sequence ID" value="RML49210.1"/>
    <property type="molecule type" value="Genomic_DNA"/>
</dbReference>
<dbReference type="GO" id="GO:0018822">
    <property type="term" value="F:nitrile hydratase activity"/>
    <property type="evidence" value="ECO:0007669"/>
    <property type="project" value="TreeGrafter"/>
</dbReference>
<organism evidence="3 4">
    <name type="scientific">Pseudomonas syringae pv. maculicola</name>
    <dbReference type="NCBI Taxonomy" id="59511"/>
    <lineage>
        <taxon>Bacteria</taxon>
        <taxon>Pseudomonadati</taxon>
        <taxon>Pseudomonadota</taxon>
        <taxon>Gammaproteobacteria</taxon>
        <taxon>Pseudomonadales</taxon>
        <taxon>Pseudomonadaceae</taxon>
        <taxon>Pseudomonas</taxon>
    </lineage>
</organism>
<dbReference type="SUPFAM" id="SSF56317">
    <property type="entry name" value="Carbon-nitrogen hydrolase"/>
    <property type="match status" value="1"/>
</dbReference>
<dbReference type="PROSITE" id="PS00921">
    <property type="entry name" value="NITRIL_CHT_2"/>
    <property type="match status" value="1"/>
</dbReference>
<dbReference type="Pfam" id="PF00795">
    <property type="entry name" value="CN_hydrolase"/>
    <property type="match status" value="1"/>
</dbReference>
<feature type="domain" description="CN hydrolase" evidence="2">
    <location>
        <begin position="1"/>
        <end position="146"/>
    </location>
</feature>
<evidence type="ECO:0000313" key="4">
    <source>
        <dbReference type="Proteomes" id="UP000282378"/>
    </source>
</evidence>
<evidence type="ECO:0000256" key="1">
    <source>
        <dbReference type="ARBA" id="ARBA00008129"/>
    </source>
</evidence>
<dbReference type="PANTHER" id="PTHR46044:SF1">
    <property type="entry name" value="CN HYDROLASE DOMAIN-CONTAINING PROTEIN"/>
    <property type="match status" value="1"/>
</dbReference>